<dbReference type="AlphaFoldDB" id="A0A9D9NMR0"/>
<keyword evidence="1" id="KW-0808">Transferase</keyword>
<protein>
    <submittedName>
        <fullName evidence="2">Uncharacterized protein</fullName>
    </submittedName>
</protein>
<organism evidence="2 3">
    <name type="scientific">Candidatus Cryptobacteroides excrementipullorum</name>
    <dbReference type="NCBI Taxonomy" id="2840761"/>
    <lineage>
        <taxon>Bacteria</taxon>
        <taxon>Pseudomonadati</taxon>
        <taxon>Bacteroidota</taxon>
        <taxon>Bacteroidia</taxon>
        <taxon>Bacteroidales</taxon>
        <taxon>Candidatus Cryptobacteroides</taxon>
    </lineage>
</organism>
<dbReference type="PANTHER" id="PTHR31642:SF310">
    <property type="entry name" value="FATTY ALCOHOL:CAFFEOYL-COA ACYLTRANSFERASE"/>
    <property type="match status" value="1"/>
</dbReference>
<proteinExistence type="predicted"/>
<accession>A0A9D9NMR0</accession>
<dbReference type="Gene3D" id="3.30.559.10">
    <property type="entry name" value="Chloramphenicol acetyltransferase-like domain"/>
    <property type="match status" value="1"/>
</dbReference>
<dbReference type="GO" id="GO:0016747">
    <property type="term" value="F:acyltransferase activity, transferring groups other than amino-acyl groups"/>
    <property type="evidence" value="ECO:0007669"/>
    <property type="project" value="TreeGrafter"/>
</dbReference>
<sequence length="193" mass="21391">MKRTCLICPSGGTGRELRGSCIDIACRPLVINQFWMYEGHMDTDRIKDSLTEILEMYPSLAGRMSGDRIICNGAGVLFEYSSFPETSSRDISRMEIPGERYGATFDVKAAMAGKSSLMSVKVSRLKDGTLLNVKCSHFCADGDAFYTMVRNWASETRGETAVRRPIYDQDALPGILAVSPLYSELAAMHRSYS</sequence>
<dbReference type="PANTHER" id="PTHR31642">
    <property type="entry name" value="TRICHOTHECENE 3-O-ACETYLTRANSFERASE"/>
    <property type="match status" value="1"/>
</dbReference>
<reference evidence="2" key="2">
    <citation type="journal article" date="2021" name="PeerJ">
        <title>Extensive microbial diversity within the chicken gut microbiome revealed by metagenomics and culture.</title>
        <authorList>
            <person name="Gilroy R."/>
            <person name="Ravi A."/>
            <person name="Getino M."/>
            <person name="Pursley I."/>
            <person name="Horton D.L."/>
            <person name="Alikhan N.F."/>
            <person name="Baker D."/>
            <person name="Gharbi K."/>
            <person name="Hall N."/>
            <person name="Watson M."/>
            <person name="Adriaenssens E.M."/>
            <person name="Foster-Nyarko E."/>
            <person name="Jarju S."/>
            <person name="Secka A."/>
            <person name="Antonio M."/>
            <person name="Oren A."/>
            <person name="Chaudhuri R.R."/>
            <person name="La Ragione R."/>
            <person name="Hildebrand F."/>
            <person name="Pallen M.J."/>
        </authorList>
    </citation>
    <scope>NUCLEOTIDE SEQUENCE</scope>
    <source>
        <strain evidence="2">2478</strain>
    </source>
</reference>
<name>A0A9D9NMR0_9BACT</name>
<dbReference type="InterPro" id="IPR050317">
    <property type="entry name" value="Plant_Fungal_Acyltransferase"/>
</dbReference>
<dbReference type="EMBL" id="JADILZ010000070">
    <property type="protein sequence ID" value="MBO8478743.1"/>
    <property type="molecule type" value="Genomic_DNA"/>
</dbReference>
<comment type="caution">
    <text evidence="2">The sequence shown here is derived from an EMBL/GenBank/DDBJ whole genome shotgun (WGS) entry which is preliminary data.</text>
</comment>
<evidence type="ECO:0000313" key="2">
    <source>
        <dbReference type="EMBL" id="MBO8478743.1"/>
    </source>
</evidence>
<evidence type="ECO:0000256" key="1">
    <source>
        <dbReference type="ARBA" id="ARBA00022679"/>
    </source>
</evidence>
<dbReference type="Pfam" id="PF02458">
    <property type="entry name" value="Transferase"/>
    <property type="match status" value="1"/>
</dbReference>
<reference evidence="2" key="1">
    <citation type="submission" date="2020-10" db="EMBL/GenBank/DDBJ databases">
        <authorList>
            <person name="Gilroy R."/>
        </authorList>
    </citation>
    <scope>NUCLEOTIDE SEQUENCE</scope>
    <source>
        <strain evidence="2">2478</strain>
    </source>
</reference>
<dbReference type="InterPro" id="IPR023213">
    <property type="entry name" value="CAT-like_dom_sf"/>
</dbReference>
<dbReference type="Proteomes" id="UP000823771">
    <property type="component" value="Unassembled WGS sequence"/>
</dbReference>
<evidence type="ECO:0000313" key="3">
    <source>
        <dbReference type="Proteomes" id="UP000823771"/>
    </source>
</evidence>
<gene>
    <name evidence="2" type="ORF">IAB80_07640</name>
</gene>